<protein>
    <submittedName>
        <fullName evidence="3">Uncharacterized protein</fullName>
    </submittedName>
</protein>
<keyword evidence="2" id="KW-0472">Membrane</keyword>
<dbReference type="SUPFAM" id="SSF75011">
    <property type="entry name" value="3-carboxy-cis,cis-mucoante lactonizing enzyme"/>
    <property type="match status" value="1"/>
</dbReference>
<reference evidence="3" key="1">
    <citation type="submission" date="2023-08" db="EMBL/GenBank/DDBJ databases">
        <authorList>
            <person name="Audoor S."/>
            <person name="Bilcke G."/>
        </authorList>
    </citation>
    <scope>NUCLEOTIDE SEQUENCE</scope>
</reference>
<feature type="region of interest" description="Disordered" evidence="1">
    <location>
        <begin position="435"/>
        <end position="458"/>
    </location>
</feature>
<name>A0AAD2PW55_9STRA</name>
<evidence type="ECO:0000256" key="2">
    <source>
        <dbReference type="SAM" id="Phobius"/>
    </source>
</evidence>
<evidence type="ECO:0000313" key="4">
    <source>
        <dbReference type="Proteomes" id="UP001295423"/>
    </source>
</evidence>
<dbReference type="EMBL" id="CAKOGP040001992">
    <property type="protein sequence ID" value="CAJ1959361.1"/>
    <property type="molecule type" value="Genomic_DNA"/>
</dbReference>
<keyword evidence="2" id="KW-0812">Transmembrane</keyword>
<evidence type="ECO:0000256" key="1">
    <source>
        <dbReference type="SAM" id="MobiDB-lite"/>
    </source>
</evidence>
<dbReference type="Gene3D" id="2.120.10.30">
    <property type="entry name" value="TolB, C-terminal domain"/>
    <property type="match status" value="1"/>
</dbReference>
<dbReference type="AlphaFoldDB" id="A0AAD2PW55"/>
<proteinExistence type="predicted"/>
<evidence type="ECO:0000313" key="3">
    <source>
        <dbReference type="EMBL" id="CAJ1959361.1"/>
    </source>
</evidence>
<keyword evidence="2" id="KW-1133">Transmembrane helix</keyword>
<dbReference type="Proteomes" id="UP001295423">
    <property type="component" value="Unassembled WGS sequence"/>
</dbReference>
<dbReference type="InterPro" id="IPR011042">
    <property type="entry name" value="6-blade_b-propeller_TolB-like"/>
</dbReference>
<accession>A0AAD2PW55</accession>
<organism evidence="3 4">
    <name type="scientific">Cylindrotheca closterium</name>
    <dbReference type="NCBI Taxonomy" id="2856"/>
    <lineage>
        <taxon>Eukaryota</taxon>
        <taxon>Sar</taxon>
        <taxon>Stramenopiles</taxon>
        <taxon>Ochrophyta</taxon>
        <taxon>Bacillariophyta</taxon>
        <taxon>Bacillariophyceae</taxon>
        <taxon>Bacillariophycidae</taxon>
        <taxon>Bacillariales</taxon>
        <taxon>Bacillariaceae</taxon>
        <taxon>Cylindrotheca</taxon>
    </lineage>
</organism>
<comment type="caution">
    <text evidence="3">The sequence shown here is derived from an EMBL/GenBank/DDBJ whole genome shotgun (WGS) entry which is preliminary data.</text>
</comment>
<feature type="transmembrane region" description="Helical" evidence="2">
    <location>
        <begin position="6"/>
        <end position="24"/>
    </location>
</feature>
<gene>
    <name evidence="3" type="ORF">CYCCA115_LOCUS17783</name>
</gene>
<sequence>MNRNQLVFLNMVSATVFFILRHLIWIERPNFQSRIHQLQQQWTEDNDDSSSILQTSIPVNDDSVVTENDKHNDSENSTRDYNFAFGENKAYFYKYEPDRLPLPDSVSLQNAHGIYVSNDCSDQDHLECGPTIVITYQDKVDDSKCLLQWKAGEYDQPAKFLGPGSSLCAGVPHGLTAMEEVDAKKDGKGARTTTYLYHANNDQHLSKTTADGEVVWTNQYQPPVPLDKNSTEPEFKPTWFAGQPHSPYIYLADGYGTSRIYQYYKSNGTYAGRYFGGIGTDDGFFHTSHAISWDGRNSDNDDDDGHSTMIVCDRENHRLSYFAIDPKQPEKFEFLGQQNMEPYNLYQPCNIRYHPTTKQAIIPFLEGSVGIFNPPNPDEPLVQPLEGILNITDQMGKLGFLHPHDAHFLPNGDFVLVTWAPGRIGYFRKVEGGKVEEKKSAAPSDRDPFGHANTTSIQ</sequence>
<keyword evidence="4" id="KW-1185">Reference proteome</keyword>
<feature type="compositionally biased region" description="Basic and acidic residues" evidence="1">
    <location>
        <begin position="435"/>
        <end position="449"/>
    </location>
</feature>